<name>A0A921R1H6_SORBI</name>
<evidence type="ECO:0000256" key="1">
    <source>
        <dbReference type="SAM" id="SignalP"/>
    </source>
</evidence>
<gene>
    <name evidence="2" type="ORF">BDA96_04G067100</name>
</gene>
<protein>
    <submittedName>
        <fullName evidence="2">Uncharacterized protein</fullName>
    </submittedName>
</protein>
<sequence>MFAVGASYLSLLQIVAAKCGLPYASVVFEVAGDGSPAYGVEVDVPCAGAVMARRSFFFWAPAGEFSAWGYGQAALQAIAFLQRLYGFVVVDYSFQGVVLYSRIARDAVSVAATATEILSRIARERQDLALQSEYLAKKVSLLNKDMQSVGHNGRRARPRWRKRFWPSDLWWTVVLLLVRGMYEAGVAVVQPLDVWGRCRVPVG</sequence>
<dbReference type="AlphaFoldDB" id="A0A921R1H6"/>
<keyword evidence="1" id="KW-0732">Signal</keyword>
<organism evidence="2 3">
    <name type="scientific">Sorghum bicolor</name>
    <name type="common">Sorghum</name>
    <name type="synonym">Sorghum vulgare</name>
    <dbReference type="NCBI Taxonomy" id="4558"/>
    <lineage>
        <taxon>Eukaryota</taxon>
        <taxon>Viridiplantae</taxon>
        <taxon>Streptophyta</taxon>
        <taxon>Embryophyta</taxon>
        <taxon>Tracheophyta</taxon>
        <taxon>Spermatophyta</taxon>
        <taxon>Magnoliopsida</taxon>
        <taxon>Liliopsida</taxon>
        <taxon>Poales</taxon>
        <taxon>Poaceae</taxon>
        <taxon>PACMAD clade</taxon>
        <taxon>Panicoideae</taxon>
        <taxon>Andropogonodae</taxon>
        <taxon>Andropogoneae</taxon>
        <taxon>Sorghinae</taxon>
        <taxon>Sorghum</taxon>
    </lineage>
</organism>
<feature type="signal peptide" evidence="1">
    <location>
        <begin position="1"/>
        <end position="17"/>
    </location>
</feature>
<feature type="chain" id="PRO_5036857563" evidence="1">
    <location>
        <begin position="18"/>
        <end position="203"/>
    </location>
</feature>
<dbReference type="Proteomes" id="UP000807115">
    <property type="component" value="Chromosome 4"/>
</dbReference>
<dbReference type="EMBL" id="CM027683">
    <property type="protein sequence ID" value="KAG0531962.1"/>
    <property type="molecule type" value="Genomic_DNA"/>
</dbReference>
<comment type="caution">
    <text evidence="2">The sequence shown here is derived from an EMBL/GenBank/DDBJ whole genome shotgun (WGS) entry which is preliminary data.</text>
</comment>
<evidence type="ECO:0000313" key="3">
    <source>
        <dbReference type="Proteomes" id="UP000807115"/>
    </source>
</evidence>
<proteinExistence type="predicted"/>
<reference evidence="2" key="2">
    <citation type="submission" date="2020-10" db="EMBL/GenBank/DDBJ databases">
        <authorList>
            <person name="Cooper E.A."/>
            <person name="Brenton Z.W."/>
            <person name="Flinn B.S."/>
            <person name="Jenkins J."/>
            <person name="Shu S."/>
            <person name="Flowers D."/>
            <person name="Luo F."/>
            <person name="Wang Y."/>
            <person name="Xia P."/>
            <person name="Barry K."/>
            <person name="Daum C."/>
            <person name="Lipzen A."/>
            <person name="Yoshinaga Y."/>
            <person name="Schmutz J."/>
            <person name="Saski C."/>
            <person name="Vermerris W."/>
            <person name="Kresovich S."/>
        </authorList>
    </citation>
    <scope>NUCLEOTIDE SEQUENCE</scope>
</reference>
<accession>A0A921R1H6</accession>
<evidence type="ECO:0000313" key="2">
    <source>
        <dbReference type="EMBL" id="KAG0531962.1"/>
    </source>
</evidence>
<reference evidence="2" key="1">
    <citation type="journal article" date="2019" name="BMC Genomics">
        <title>A new reference genome for Sorghum bicolor reveals high levels of sequence similarity between sweet and grain genotypes: implications for the genetics of sugar metabolism.</title>
        <authorList>
            <person name="Cooper E.A."/>
            <person name="Brenton Z.W."/>
            <person name="Flinn B.S."/>
            <person name="Jenkins J."/>
            <person name="Shu S."/>
            <person name="Flowers D."/>
            <person name="Luo F."/>
            <person name="Wang Y."/>
            <person name="Xia P."/>
            <person name="Barry K."/>
            <person name="Daum C."/>
            <person name="Lipzen A."/>
            <person name="Yoshinaga Y."/>
            <person name="Schmutz J."/>
            <person name="Saski C."/>
            <person name="Vermerris W."/>
            <person name="Kresovich S."/>
        </authorList>
    </citation>
    <scope>NUCLEOTIDE SEQUENCE</scope>
</reference>